<evidence type="ECO:0000313" key="1">
    <source>
        <dbReference type="EMBL" id="OSX68354.1"/>
    </source>
</evidence>
<evidence type="ECO:0000313" key="2">
    <source>
        <dbReference type="Proteomes" id="UP000218209"/>
    </source>
</evidence>
<proteinExistence type="predicted"/>
<reference evidence="1 2" key="1">
    <citation type="submission" date="2017-03" db="EMBL/GenBank/DDBJ databases">
        <title>WGS assembly of Porphyra umbilicalis.</title>
        <authorList>
            <person name="Brawley S.H."/>
            <person name="Blouin N.A."/>
            <person name="Ficko-Blean E."/>
            <person name="Wheeler G.L."/>
            <person name="Lohr M."/>
            <person name="Goodson H.V."/>
            <person name="Jenkins J.W."/>
            <person name="Blaby-Haas C.E."/>
            <person name="Helliwell K.E."/>
            <person name="Chan C."/>
            <person name="Marriage T."/>
            <person name="Bhattacharya D."/>
            <person name="Klein A.S."/>
            <person name="Badis Y."/>
            <person name="Brodie J."/>
            <person name="Cao Y."/>
            <person name="Collen J."/>
            <person name="Dittami S.M."/>
            <person name="Gachon C.M."/>
            <person name="Green B.R."/>
            <person name="Karpowicz S."/>
            <person name="Kim J.W."/>
            <person name="Kudahl U."/>
            <person name="Lin S."/>
            <person name="Michel G."/>
            <person name="Mittag M."/>
            <person name="Olson B.J."/>
            <person name="Pangilinan J."/>
            <person name="Peng Y."/>
            <person name="Qiu H."/>
            <person name="Shu S."/>
            <person name="Singer J.T."/>
            <person name="Smith A.G."/>
            <person name="Sprecher B.N."/>
            <person name="Wagner V."/>
            <person name="Wang W."/>
            <person name="Wang Z.-Y."/>
            <person name="Yan J."/>
            <person name="Yarish C."/>
            <person name="Zoeuner-Riek S."/>
            <person name="Zhuang Y."/>
            <person name="Zou Y."/>
            <person name="Lindquist E.A."/>
            <person name="Grimwood J."/>
            <person name="Barry K."/>
            <person name="Rokhsar D.S."/>
            <person name="Schmutz J."/>
            <person name="Stiller J.W."/>
            <person name="Grossman A.R."/>
            <person name="Prochnik S.E."/>
        </authorList>
    </citation>
    <scope>NUCLEOTIDE SEQUENCE [LARGE SCALE GENOMIC DNA]</scope>
    <source>
        <strain evidence="1">4086291</strain>
    </source>
</reference>
<sequence>MRGKVGPAGAAGASRELCSALCSPGDSARLPCYCVLTLLPRFFPIRRRRQRAS</sequence>
<gene>
    <name evidence="1" type="ORF">BU14_2950s0001</name>
</gene>
<protein>
    <submittedName>
        <fullName evidence="1">Uncharacterized protein</fullName>
    </submittedName>
</protein>
<organism evidence="1 2">
    <name type="scientific">Porphyra umbilicalis</name>
    <name type="common">Purple laver</name>
    <name type="synonym">Red alga</name>
    <dbReference type="NCBI Taxonomy" id="2786"/>
    <lineage>
        <taxon>Eukaryota</taxon>
        <taxon>Rhodophyta</taxon>
        <taxon>Bangiophyceae</taxon>
        <taxon>Bangiales</taxon>
        <taxon>Bangiaceae</taxon>
        <taxon>Porphyra</taxon>
    </lineage>
</organism>
<name>A0A1X6NIA9_PORUM</name>
<dbReference type="Proteomes" id="UP000218209">
    <property type="component" value="Unassembled WGS sequence"/>
</dbReference>
<dbReference type="AlphaFoldDB" id="A0A1X6NIA9"/>
<accession>A0A1X6NIA9</accession>
<dbReference type="EMBL" id="KV920677">
    <property type="protein sequence ID" value="OSX68354.1"/>
    <property type="molecule type" value="Genomic_DNA"/>
</dbReference>
<keyword evidence="2" id="KW-1185">Reference proteome</keyword>